<dbReference type="SUPFAM" id="SSF53850">
    <property type="entry name" value="Periplasmic binding protein-like II"/>
    <property type="match status" value="1"/>
</dbReference>
<protein>
    <submittedName>
        <fullName evidence="1">PhnD/SsuA/transferrin family substrate-binding protein</fullName>
    </submittedName>
</protein>
<reference evidence="1 2" key="1">
    <citation type="submission" date="2019-10" db="EMBL/GenBank/DDBJ databases">
        <title>Two novel species isolated from a subtropical stream in China.</title>
        <authorList>
            <person name="Lu H."/>
        </authorList>
    </citation>
    <scope>NUCLEOTIDE SEQUENCE [LARGE SCALE GENOMIC DNA]</scope>
    <source>
        <strain evidence="1 2">FT29W</strain>
    </source>
</reference>
<comment type="caution">
    <text evidence="1">The sequence shown here is derived from an EMBL/GenBank/DDBJ whole genome shotgun (WGS) entry which is preliminary data.</text>
</comment>
<keyword evidence="2" id="KW-1185">Reference proteome</keyword>
<dbReference type="Proteomes" id="UP000440498">
    <property type="component" value="Unassembled WGS sequence"/>
</dbReference>
<name>A0A6A7N872_9BURK</name>
<proteinExistence type="predicted"/>
<accession>A0A6A7N872</accession>
<gene>
    <name evidence="1" type="ORF">GEV02_22670</name>
</gene>
<evidence type="ECO:0000313" key="2">
    <source>
        <dbReference type="Proteomes" id="UP000440498"/>
    </source>
</evidence>
<dbReference type="EMBL" id="WHUG01000010">
    <property type="protein sequence ID" value="MQA40947.1"/>
    <property type="molecule type" value="Genomic_DNA"/>
</dbReference>
<dbReference type="PANTHER" id="PTHR35841">
    <property type="entry name" value="PHOSPHONATES-BINDING PERIPLASMIC PROTEIN"/>
    <property type="match status" value="1"/>
</dbReference>
<sequence length="262" mass="28338">MTWKIALPMYNVSPRIEGAYEALLLALACEAGVHAELVRPHDLPSFWRSPELLISQTCGYPYMTQLRGEVALLATPCFDFRGCEGSDYRSAIVVREGGGIRSLADARGRVAAVNERHSHSGMNALRHAVAPHTRDGRFFASIKWSGSHAASLRLVREGAAAIAAIDSATFGYLALEQPDSLRGLSVLQYSAPSPGLPLIAGRAVPDELAAQLRSALLAPSPAVRQLMSALHIDRFEHRADADYERVLLLEAEARAAGYPVLT</sequence>
<dbReference type="RefSeq" id="WP_152840224.1">
    <property type="nucleotide sequence ID" value="NZ_WHUG01000010.1"/>
</dbReference>
<dbReference type="Gene3D" id="3.40.190.10">
    <property type="entry name" value="Periplasmic binding protein-like II"/>
    <property type="match status" value="1"/>
</dbReference>
<dbReference type="Pfam" id="PF12974">
    <property type="entry name" value="Phosphonate-bd"/>
    <property type="match status" value="1"/>
</dbReference>
<dbReference type="AlphaFoldDB" id="A0A6A7N872"/>
<organism evidence="1 2">
    <name type="scientific">Rugamonas aquatica</name>
    <dbReference type="NCBI Taxonomy" id="2743357"/>
    <lineage>
        <taxon>Bacteria</taxon>
        <taxon>Pseudomonadati</taxon>
        <taxon>Pseudomonadota</taxon>
        <taxon>Betaproteobacteria</taxon>
        <taxon>Burkholderiales</taxon>
        <taxon>Oxalobacteraceae</taxon>
        <taxon>Telluria group</taxon>
        <taxon>Rugamonas</taxon>
    </lineage>
</organism>
<dbReference type="PANTHER" id="PTHR35841:SF1">
    <property type="entry name" value="PHOSPHONATES-BINDING PERIPLASMIC PROTEIN"/>
    <property type="match status" value="1"/>
</dbReference>
<evidence type="ECO:0000313" key="1">
    <source>
        <dbReference type="EMBL" id="MQA40947.1"/>
    </source>
</evidence>